<gene>
    <name evidence="1" type="ORF">THIOM_002725</name>
</gene>
<reference evidence="1 2" key="1">
    <citation type="submission" date="2016-05" db="EMBL/GenBank/DDBJ databases">
        <title>Single-cell genome of chain-forming Candidatus Thiomargarita nelsonii and comparison to other large sulfur-oxidizing bacteria.</title>
        <authorList>
            <person name="Winkel M."/>
            <person name="Salman V."/>
            <person name="Woyke T."/>
            <person name="Schulz-Vogt H."/>
            <person name="Richter M."/>
            <person name="Flood B."/>
            <person name="Bailey J."/>
            <person name="Amann R."/>
            <person name="Mussmann M."/>
        </authorList>
    </citation>
    <scope>NUCLEOTIDE SEQUENCE [LARGE SCALE GENOMIC DNA]</scope>
    <source>
        <strain evidence="1 2">THI036</strain>
    </source>
</reference>
<evidence type="ECO:0000313" key="1">
    <source>
        <dbReference type="EMBL" id="OAD21500.1"/>
    </source>
</evidence>
<sequence>MCLSAIIKDKLYAYFDLGVKSSWLVIPYVQLITVYAKPGQNFDVQHDTEG</sequence>
<organism evidence="1 2">
    <name type="scientific">Candidatus Thiomargarita nelsonii</name>
    <dbReference type="NCBI Taxonomy" id="1003181"/>
    <lineage>
        <taxon>Bacteria</taxon>
        <taxon>Pseudomonadati</taxon>
        <taxon>Pseudomonadota</taxon>
        <taxon>Gammaproteobacteria</taxon>
        <taxon>Thiotrichales</taxon>
        <taxon>Thiotrichaceae</taxon>
        <taxon>Thiomargarita</taxon>
    </lineage>
</organism>
<comment type="caution">
    <text evidence="1">The sequence shown here is derived from an EMBL/GenBank/DDBJ whole genome shotgun (WGS) entry which is preliminary data.</text>
</comment>
<keyword evidence="2" id="KW-1185">Reference proteome</keyword>
<dbReference type="AlphaFoldDB" id="A0A176S0F4"/>
<name>A0A176S0F4_9GAMM</name>
<proteinExistence type="predicted"/>
<dbReference type="EMBL" id="LUTY01001588">
    <property type="protein sequence ID" value="OAD21500.1"/>
    <property type="molecule type" value="Genomic_DNA"/>
</dbReference>
<protein>
    <submittedName>
        <fullName evidence="1">Uncharacterized protein</fullName>
    </submittedName>
</protein>
<dbReference type="Proteomes" id="UP000076962">
    <property type="component" value="Unassembled WGS sequence"/>
</dbReference>
<evidence type="ECO:0000313" key="2">
    <source>
        <dbReference type="Proteomes" id="UP000076962"/>
    </source>
</evidence>
<accession>A0A176S0F4</accession>